<dbReference type="SMART" id="SM00479">
    <property type="entry name" value="EXOIII"/>
    <property type="match status" value="1"/>
</dbReference>
<evidence type="ECO:0000256" key="2">
    <source>
        <dbReference type="ARBA" id="ARBA00022801"/>
    </source>
</evidence>
<protein>
    <submittedName>
        <fullName evidence="5">Inhibitor of the KinA pathway to sporulation, predicted exonuclease</fullName>
    </submittedName>
</protein>
<dbReference type="InterPro" id="IPR036397">
    <property type="entry name" value="RNaseH_sf"/>
</dbReference>
<evidence type="ECO:0000256" key="1">
    <source>
        <dbReference type="ARBA" id="ARBA00022722"/>
    </source>
</evidence>
<gene>
    <name evidence="5" type="ORF">SAMN05444401_1018</name>
</gene>
<evidence type="ECO:0000313" key="6">
    <source>
        <dbReference type="Proteomes" id="UP000184080"/>
    </source>
</evidence>
<name>A0A1M6C6F6_9CLOT</name>
<keyword evidence="3 5" id="KW-0269">Exonuclease</keyword>
<dbReference type="GO" id="GO:0000175">
    <property type="term" value="F:3'-5'-RNA exonuclease activity"/>
    <property type="evidence" value="ECO:0007669"/>
    <property type="project" value="InterPro"/>
</dbReference>
<reference evidence="5 6" key="1">
    <citation type="submission" date="2016-11" db="EMBL/GenBank/DDBJ databases">
        <authorList>
            <person name="Jaros S."/>
            <person name="Januszkiewicz K."/>
            <person name="Wedrychowicz H."/>
        </authorList>
    </citation>
    <scope>NUCLEOTIDE SEQUENCE [LARGE SCALE GENOMIC DNA]</scope>
    <source>
        <strain evidence="5 6">DSM 21864</strain>
    </source>
</reference>
<dbReference type="InterPro" id="IPR013520">
    <property type="entry name" value="Ribonucl_H"/>
</dbReference>
<keyword evidence="2" id="KW-0378">Hydrolase</keyword>
<keyword evidence="1" id="KW-0540">Nuclease</keyword>
<organism evidence="5 6">
    <name type="scientific">Clostridium amylolyticum</name>
    <dbReference type="NCBI Taxonomy" id="1121298"/>
    <lineage>
        <taxon>Bacteria</taxon>
        <taxon>Bacillati</taxon>
        <taxon>Bacillota</taxon>
        <taxon>Clostridia</taxon>
        <taxon>Eubacteriales</taxon>
        <taxon>Clostridiaceae</taxon>
        <taxon>Clostridium</taxon>
    </lineage>
</organism>
<keyword evidence="6" id="KW-1185">Reference proteome</keyword>
<dbReference type="AlphaFoldDB" id="A0A1M6C6F6"/>
<proteinExistence type="predicted"/>
<dbReference type="Proteomes" id="UP000184080">
    <property type="component" value="Unassembled WGS sequence"/>
</dbReference>
<evidence type="ECO:0000259" key="4">
    <source>
        <dbReference type="SMART" id="SM00479"/>
    </source>
</evidence>
<dbReference type="OrthoDB" id="159416at2"/>
<dbReference type="EMBL" id="FQZO01000001">
    <property type="protein sequence ID" value="SHI56589.1"/>
    <property type="molecule type" value="Genomic_DNA"/>
</dbReference>
<dbReference type="SUPFAM" id="SSF53098">
    <property type="entry name" value="Ribonuclease H-like"/>
    <property type="match status" value="1"/>
</dbReference>
<sequence length="214" mass="25451">MKNNRKYEYGNYVDKYKDKYEKLIFMDLEMNYSKEVPHGEVISIGALKTDNHGKVIDTFYSLIRPQSNTSLSERCMEITKLEQRDLDNSKDFNEVFKEFNHWCGQGKGLFITWSTADARVLKFNDKMGGYRLEIINQIRKNYWDFQKTFSYEYIKRNNVISLDKALKMFNIGFIGKRHNALDDAANLYKVFCMWEKSIDAKMNEQVSNLKERFL</sequence>
<dbReference type="Pfam" id="PF00929">
    <property type="entry name" value="RNase_T"/>
    <property type="match status" value="1"/>
</dbReference>
<dbReference type="PANTHER" id="PTHR23044:SF61">
    <property type="entry name" value="3'-5' EXORIBONUCLEASE 1-RELATED"/>
    <property type="match status" value="1"/>
</dbReference>
<dbReference type="RefSeq" id="WP_073004225.1">
    <property type="nucleotide sequence ID" value="NZ_FQZO01000001.1"/>
</dbReference>
<evidence type="ECO:0000256" key="3">
    <source>
        <dbReference type="ARBA" id="ARBA00022839"/>
    </source>
</evidence>
<evidence type="ECO:0000313" key="5">
    <source>
        <dbReference type="EMBL" id="SHI56589.1"/>
    </source>
</evidence>
<accession>A0A1M6C6F6</accession>
<dbReference type="PANTHER" id="PTHR23044">
    <property type="entry name" value="3'-5' EXONUCLEASE ERI1-RELATED"/>
    <property type="match status" value="1"/>
</dbReference>
<dbReference type="InterPro" id="IPR012337">
    <property type="entry name" value="RNaseH-like_sf"/>
</dbReference>
<dbReference type="InterPro" id="IPR047201">
    <property type="entry name" value="ERI-1_3'hExo-like"/>
</dbReference>
<dbReference type="Gene3D" id="3.30.420.10">
    <property type="entry name" value="Ribonuclease H-like superfamily/Ribonuclease H"/>
    <property type="match status" value="1"/>
</dbReference>
<dbReference type="InterPro" id="IPR051274">
    <property type="entry name" value="3-5_Exoribonuclease"/>
</dbReference>
<dbReference type="CDD" id="cd06133">
    <property type="entry name" value="ERI-1_3'hExo_like"/>
    <property type="match status" value="1"/>
</dbReference>
<feature type="domain" description="Exonuclease" evidence="4">
    <location>
        <begin position="22"/>
        <end position="200"/>
    </location>
</feature>
<dbReference type="STRING" id="1121298.SAMN05444401_1018"/>
<dbReference type="GO" id="GO:0003676">
    <property type="term" value="F:nucleic acid binding"/>
    <property type="evidence" value="ECO:0007669"/>
    <property type="project" value="InterPro"/>
</dbReference>